<dbReference type="GO" id="GO:0009432">
    <property type="term" value="P:SOS response"/>
    <property type="evidence" value="ECO:0007669"/>
    <property type="project" value="TreeGrafter"/>
</dbReference>
<dbReference type="GO" id="GO:0005829">
    <property type="term" value="C:cytosol"/>
    <property type="evidence" value="ECO:0007669"/>
    <property type="project" value="TreeGrafter"/>
</dbReference>
<name>A0A1H2T407_9BACL</name>
<dbReference type="GO" id="GO:0003684">
    <property type="term" value="F:damaged DNA binding"/>
    <property type="evidence" value="ECO:0007669"/>
    <property type="project" value="InterPro"/>
</dbReference>
<dbReference type="CDD" id="cd03586">
    <property type="entry name" value="PolY_Pol_IV_kappa"/>
    <property type="match status" value="1"/>
</dbReference>
<sequence>MKWVNIPDQDGTYDVYRNGDLLGKVNGNEFIDTNVKKNAKYQYKIKGSKKIPDAEIIKKKELLAKNNVTFSEKDEEILFYETKEIGTIVKSTGIPCSIGVGPNKLMAKMAAGMKKPRGLTVLELEDVPERMWPLPVKKLFGIGDRMERHFHRMAIRTIGDLAATDPNLLAKRFGVIGRVLHQSVNGIDYSPVDPYSLDGCKSIGHQFTLPKDYVTENEIKLVIRELAEEVCTRMRRAQCMGRTVSLTLRRGDFRSIHRSITLPDPTNIGRSIFEAAMMLFHRHWDQSPVRLIGITVSQLSSDHIIQLNLFQDGGRKRATVS</sequence>
<accession>A0A1H2T407</accession>
<dbReference type="Proteomes" id="UP000198534">
    <property type="component" value="Unassembled WGS sequence"/>
</dbReference>
<dbReference type="Gene3D" id="1.10.150.20">
    <property type="entry name" value="5' to 3' exonuclease, C-terminal subdomain"/>
    <property type="match status" value="1"/>
</dbReference>
<evidence type="ECO:0000259" key="2">
    <source>
        <dbReference type="PROSITE" id="PS50173"/>
    </source>
</evidence>
<dbReference type="PANTHER" id="PTHR11076">
    <property type="entry name" value="DNA REPAIR POLYMERASE UMUC / TRANSFERASE FAMILY MEMBER"/>
    <property type="match status" value="1"/>
</dbReference>
<dbReference type="GO" id="GO:0003887">
    <property type="term" value="F:DNA-directed DNA polymerase activity"/>
    <property type="evidence" value="ECO:0007669"/>
    <property type="project" value="InterPro"/>
</dbReference>
<dbReference type="Gene3D" id="3.30.1490.100">
    <property type="entry name" value="DNA polymerase, Y-family, little finger domain"/>
    <property type="match status" value="1"/>
</dbReference>
<dbReference type="STRING" id="1048340.SAMN05444487_10319"/>
<dbReference type="InterPro" id="IPR043128">
    <property type="entry name" value="Rev_trsase/Diguanyl_cyclase"/>
</dbReference>
<dbReference type="InterPro" id="IPR017961">
    <property type="entry name" value="DNA_pol_Y-fam_little_finger"/>
</dbReference>
<dbReference type="GO" id="GO:0006281">
    <property type="term" value="P:DNA repair"/>
    <property type="evidence" value="ECO:0007669"/>
    <property type="project" value="InterPro"/>
</dbReference>
<gene>
    <name evidence="3" type="ORF">SAMN05444487_10319</name>
</gene>
<dbReference type="InterPro" id="IPR001126">
    <property type="entry name" value="UmuC"/>
</dbReference>
<dbReference type="Pfam" id="PF11799">
    <property type="entry name" value="IMS_C"/>
    <property type="match status" value="1"/>
</dbReference>
<dbReference type="EMBL" id="FNNQ01000003">
    <property type="protein sequence ID" value="SDW38537.1"/>
    <property type="molecule type" value="Genomic_DNA"/>
</dbReference>
<dbReference type="SUPFAM" id="SSF100879">
    <property type="entry name" value="Lesion bypass DNA polymerase (Y-family), little finger domain"/>
    <property type="match status" value="1"/>
</dbReference>
<dbReference type="RefSeq" id="WP_091736359.1">
    <property type="nucleotide sequence ID" value="NZ_FNNQ01000003.1"/>
</dbReference>
<keyword evidence="4" id="KW-1185">Reference proteome</keyword>
<evidence type="ECO:0000313" key="3">
    <source>
        <dbReference type="EMBL" id="SDW38537.1"/>
    </source>
</evidence>
<organism evidence="3 4">
    <name type="scientific">Marininema mesophilum</name>
    <dbReference type="NCBI Taxonomy" id="1048340"/>
    <lineage>
        <taxon>Bacteria</taxon>
        <taxon>Bacillati</taxon>
        <taxon>Bacillota</taxon>
        <taxon>Bacilli</taxon>
        <taxon>Bacillales</taxon>
        <taxon>Thermoactinomycetaceae</taxon>
        <taxon>Marininema</taxon>
    </lineage>
</organism>
<dbReference type="InterPro" id="IPR022880">
    <property type="entry name" value="DNApol_IV"/>
</dbReference>
<protein>
    <submittedName>
        <fullName evidence="3">DNA polymerase-4</fullName>
    </submittedName>
</protein>
<dbReference type="PROSITE" id="PS50173">
    <property type="entry name" value="UMUC"/>
    <property type="match status" value="1"/>
</dbReference>
<dbReference type="InterPro" id="IPR036775">
    <property type="entry name" value="DNA_pol_Y-fam_lit_finger_sf"/>
</dbReference>
<dbReference type="SUPFAM" id="SSF56672">
    <property type="entry name" value="DNA/RNA polymerases"/>
    <property type="match status" value="1"/>
</dbReference>
<dbReference type="InterPro" id="IPR043502">
    <property type="entry name" value="DNA/RNA_pol_sf"/>
</dbReference>
<dbReference type="PANTHER" id="PTHR11076:SF35">
    <property type="entry name" value="DNA REPAIR PROTEIN HOMOLOG YOBH"/>
    <property type="match status" value="1"/>
</dbReference>
<evidence type="ECO:0000256" key="1">
    <source>
        <dbReference type="ARBA" id="ARBA00010945"/>
    </source>
</evidence>
<evidence type="ECO:0000313" key="4">
    <source>
        <dbReference type="Proteomes" id="UP000198534"/>
    </source>
</evidence>
<comment type="similarity">
    <text evidence="1">Belongs to the DNA polymerase type-Y family.</text>
</comment>
<dbReference type="OrthoDB" id="9808813at2"/>
<dbReference type="Gene3D" id="3.30.70.270">
    <property type="match status" value="1"/>
</dbReference>
<proteinExistence type="inferred from homology"/>
<dbReference type="InterPro" id="IPR050116">
    <property type="entry name" value="DNA_polymerase-Y"/>
</dbReference>
<dbReference type="AlphaFoldDB" id="A0A1H2T407"/>
<feature type="domain" description="UmuC" evidence="2">
    <location>
        <begin position="87"/>
        <end position="143"/>
    </location>
</feature>
<reference evidence="3 4" key="1">
    <citation type="submission" date="2016-10" db="EMBL/GenBank/DDBJ databases">
        <authorList>
            <person name="de Groot N.N."/>
        </authorList>
    </citation>
    <scope>NUCLEOTIDE SEQUENCE [LARGE SCALE GENOMIC DNA]</scope>
    <source>
        <strain evidence="3 4">DSM 45610</strain>
    </source>
</reference>
<dbReference type="GO" id="GO:0042276">
    <property type="term" value="P:error-prone translesion synthesis"/>
    <property type="evidence" value="ECO:0007669"/>
    <property type="project" value="TreeGrafter"/>
</dbReference>